<dbReference type="InterPro" id="IPR001180">
    <property type="entry name" value="CNH_dom"/>
</dbReference>
<proteinExistence type="predicted"/>
<evidence type="ECO:0000259" key="2">
    <source>
        <dbReference type="PROSITE" id="PS50219"/>
    </source>
</evidence>
<organism evidence="3 4">
    <name type="scientific">Marasmiellus scandens</name>
    <dbReference type="NCBI Taxonomy" id="2682957"/>
    <lineage>
        <taxon>Eukaryota</taxon>
        <taxon>Fungi</taxon>
        <taxon>Dikarya</taxon>
        <taxon>Basidiomycota</taxon>
        <taxon>Agaricomycotina</taxon>
        <taxon>Agaricomycetes</taxon>
        <taxon>Agaricomycetidae</taxon>
        <taxon>Agaricales</taxon>
        <taxon>Marasmiineae</taxon>
        <taxon>Omphalotaceae</taxon>
        <taxon>Marasmiellus</taxon>
    </lineage>
</organism>
<accession>A0ABR1IQZ8</accession>
<evidence type="ECO:0000313" key="4">
    <source>
        <dbReference type="Proteomes" id="UP001498398"/>
    </source>
</evidence>
<evidence type="ECO:0000313" key="3">
    <source>
        <dbReference type="EMBL" id="KAK7437375.1"/>
    </source>
</evidence>
<name>A0ABR1IQZ8_9AGAR</name>
<feature type="domain" description="CNH" evidence="2">
    <location>
        <begin position="34"/>
        <end position="338"/>
    </location>
</feature>
<dbReference type="SMART" id="SM00036">
    <property type="entry name" value="CNH"/>
    <property type="match status" value="1"/>
</dbReference>
<sequence length="383" mass="43394">MSLLTPNHDDVFEVEPFCDDTALVDNSAVQNVITGKITCSTRLRSLDGRNFIVIGCTDGLWVGQDSRSLRRVFHLKMVTQCAMLDEHGVFLVLADKVLYAYHIQALVPSSAEMTIAMENPQRLGTRRASDVEFFRVGKQHNKTLVTYCMQSKDGTDSIFRVVEALIPRLSEQTLEYFGSQNGARDWFRVFRSFFSVFHSHDLAFLETKLVLMHKEGFEVLDPNDFRSFTLPRKEDSRYASLAERWSSAVPLLMVKCTNNEFLLCYSNFGIYVDQHGDPNRLTSIVEWKGTAKQIALHRPYILLFDPSFIEVRHIETGRLVQTIPGDNIRCLWDGINWNMSANSPDGLDSEVRIHAVKSVVDPASGATVQRVFELIPKGLFSSG</sequence>
<dbReference type="Proteomes" id="UP001498398">
    <property type="component" value="Unassembled WGS sequence"/>
</dbReference>
<evidence type="ECO:0000256" key="1">
    <source>
        <dbReference type="ARBA" id="ARBA00022658"/>
    </source>
</evidence>
<dbReference type="Pfam" id="PF00780">
    <property type="entry name" value="CNH"/>
    <property type="match status" value="1"/>
</dbReference>
<reference evidence="3 4" key="1">
    <citation type="submission" date="2024-01" db="EMBL/GenBank/DDBJ databases">
        <title>A draft genome for the cacao thread blight pathogen Marasmiellus scandens.</title>
        <authorList>
            <person name="Baruah I.K."/>
            <person name="Leung J."/>
            <person name="Bukari Y."/>
            <person name="Amoako-Attah I."/>
            <person name="Meinhardt L.W."/>
            <person name="Bailey B.A."/>
            <person name="Cohen S.P."/>
        </authorList>
    </citation>
    <scope>NUCLEOTIDE SEQUENCE [LARGE SCALE GENOMIC DNA]</scope>
    <source>
        <strain evidence="3 4">GH-19</strain>
    </source>
</reference>
<gene>
    <name evidence="3" type="primary">TUS1_12</name>
    <name evidence="3" type="ORF">VKT23_018620</name>
</gene>
<dbReference type="PANTHER" id="PTHR46572">
    <property type="entry name" value="RHO1 GDP-GTP EXCHANGE PROTEIN 1-RELATED"/>
    <property type="match status" value="1"/>
</dbReference>
<protein>
    <submittedName>
        <fullName evidence="3">Rho guanine nucleotide exchange factor</fullName>
    </submittedName>
</protein>
<dbReference type="PANTHER" id="PTHR46572:SF1">
    <property type="entry name" value="RHO1 GUANINE NUCLEOTIDE EXCHANGE FACTOR TUS1"/>
    <property type="match status" value="1"/>
</dbReference>
<dbReference type="PROSITE" id="PS50219">
    <property type="entry name" value="CNH"/>
    <property type="match status" value="1"/>
</dbReference>
<keyword evidence="4" id="KW-1185">Reference proteome</keyword>
<keyword evidence="1" id="KW-0344">Guanine-nucleotide releasing factor</keyword>
<dbReference type="EMBL" id="JBANRG010000086">
    <property type="protein sequence ID" value="KAK7437375.1"/>
    <property type="molecule type" value="Genomic_DNA"/>
</dbReference>
<comment type="caution">
    <text evidence="3">The sequence shown here is derived from an EMBL/GenBank/DDBJ whole genome shotgun (WGS) entry which is preliminary data.</text>
</comment>
<dbReference type="InterPro" id="IPR052233">
    <property type="entry name" value="Rho-type_GEFs"/>
</dbReference>